<keyword evidence="5" id="KW-0411">Iron-sulfur</keyword>
<dbReference type="Gene3D" id="2.102.10.10">
    <property type="entry name" value="Rieske [2Fe-2S] iron-sulphur domain"/>
    <property type="match status" value="1"/>
</dbReference>
<dbReference type="Pfam" id="PF00355">
    <property type="entry name" value="Rieske"/>
    <property type="match status" value="1"/>
</dbReference>
<dbReference type="Gene3D" id="3.90.380.10">
    <property type="entry name" value="Naphthalene 1,2-dioxygenase Alpha Subunit, Chain A, domain 1"/>
    <property type="match status" value="1"/>
</dbReference>
<dbReference type="InterPro" id="IPR036922">
    <property type="entry name" value="Rieske_2Fe-2S_sf"/>
</dbReference>
<evidence type="ECO:0000259" key="6">
    <source>
        <dbReference type="PROSITE" id="PS51296"/>
    </source>
</evidence>
<sequence>MMFVRNAWYMAAWSDALLEKPVSITILSQPVVVFRGSDGVLGALEDVCPHRAVPLSLGTINGANIVCPYHGIEIDRLGVCRKNPHVKGSPDRLRARSYPVADKYGIVWVWMGSAEAADQSLIPDYTWFNLPEQFAVGRGYLHIEADYRLVIDNLMDLAHAAYIHADTVGQPGAAEVQQVTVKRDDTSISVNTVWPDLPPSALHRQAWTRTERVDKYLDMKWEPATNLLLDLGIMAPGDPREAGLHMPSAHILVPETERSTHYFWLFGRDFDRQNKDLTARIVETVGRAFETEDKPMIEAAQRNIERLGAPLRNFTKGDQGSALVRRELEKRAKVESVSLAAEGAID</sequence>
<name>A0A975K697_9SPHN</name>
<dbReference type="AlphaFoldDB" id="A0A975K697"/>
<evidence type="ECO:0000256" key="5">
    <source>
        <dbReference type="ARBA" id="ARBA00023014"/>
    </source>
</evidence>
<reference evidence="7" key="1">
    <citation type="submission" date="2021-04" db="EMBL/GenBank/DDBJ databases">
        <title>Isolation of p-tert-butylphenol degrading bacteria Sphingobium phenoxybenzoativorans Tas13 from active sludge.</title>
        <authorList>
            <person name="Li Y."/>
        </authorList>
    </citation>
    <scope>NUCLEOTIDE SEQUENCE</scope>
    <source>
        <strain evidence="7">Tas13</strain>
    </source>
</reference>
<dbReference type="SUPFAM" id="SSF50022">
    <property type="entry name" value="ISP domain"/>
    <property type="match status" value="1"/>
</dbReference>
<keyword evidence="1" id="KW-0001">2Fe-2S</keyword>
<proteinExistence type="predicted"/>
<gene>
    <name evidence="7" type="ORF">KFK14_21900</name>
</gene>
<dbReference type="PROSITE" id="PS51296">
    <property type="entry name" value="RIESKE"/>
    <property type="match status" value="1"/>
</dbReference>
<evidence type="ECO:0000313" key="7">
    <source>
        <dbReference type="EMBL" id="QUT05580.1"/>
    </source>
</evidence>
<dbReference type="PANTHER" id="PTHR21266:SF60">
    <property type="entry name" value="3-KETOSTEROID-9-ALPHA-MONOOXYGENASE, OXYGENASE COMPONENT"/>
    <property type="match status" value="1"/>
</dbReference>
<feature type="domain" description="Rieske" evidence="6">
    <location>
        <begin position="8"/>
        <end position="109"/>
    </location>
</feature>
<evidence type="ECO:0000256" key="3">
    <source>
        <dbReference type="ARBA" id="ARBA00023002"/>
    </source>
</evidence>
<keyword evidence="8" id="KW-1185">Reference proteome</keyword>
<keyword evidence="2" id="KW-0479">Metal-binding</keyword>
<accession>A0A975K697</accession>
<evidence type="ECO:0000256" key="4">
    <source>
        <dbReference type="ARBA" id="ARBA00023004"/>
    </source>
</evidence>
<protein>
    <submittedName>
        <fullName evidence="7">Rieske 2Fe-2S domain-containing protein</fullName>
    </submittedName>
</protein>
<evidence type="ECO:0000313" key="8">
    <source>
        <dbReference type="Proteomes" id="UP000681425"/>
    </source>
</evidence>
<dbReference type="SUPFAM" id="SSF55961">
    <property type="entry name" value="Bet v1-like"/>
    <property type="match status" value="1"/>
</dbReference>
<dbReference type="RefSeq" id="WP_212609115.1">
    <property type="nucleotide sequence ID" value="NZ_CP073910.1"/>
</dbReference>
<dbReference type="PANTHER" id="PTHR21266">
    <property type="entry name" value="IRON-SULFUR DOMAIN CONTAINING PROTEIN"/>
    <property type="match status" value="1"/>
</dbReference>
<dbReference type="Proteomes" id="UP000681425">
    <property type="component" value="Chromosome"/>
</dbReference>
<dbReference type="CDD" id="cd08878">
    <property type="entry name" value="RHO_alpha_C_DMO-like"/>
    <property type="match status" value="1"/>
</dbReference>
<dbReference type="KEGG" id="spph:KFK14_21900"/>
<dbReference type="PROSITE" id="PS00570">
    <property type="entry name" value="RING_HYDROXYL_ALPHA"/>
    <property type="match status" value="1"/>
</dbReference>
<keyword evidence="3" id="KW-0560">Oxidoreductase</keyword>
<dbReference type="InterPro" id="IPR017941">
    <property type="entry name" value="Rieske_2Fe-2S"/>
</dbReference>
<dbReference type="GO" id="GO:0051537">
    <property type="term" value="F:2 iron, 2 sulfur cluster binding"/>
    <property type="evidence" value="ECO:0007669"/>
    <property type="project" value="UniProtKB-KW"/>
</dbReference>
<organism evidence="7 8">
    <name type="scientific">Sphingobium phenoxybenzoativorans</name>
    <dbReference type="NCBI Taxonomy" id="1592790"/>
    <lineage>
        <taxon>Bacteria</taxon>
        <taxon>Pseudomonadati</taxon>
        <taxon>Pseudomonadota</taxon>
        <taxon>Alphaproteobacteria</taxon>
        <taxon>Sphingomonadales</taxon>
        <taxon>Sphingomonadaceae</taxon>
        <taxon>Sphingobium</taxon>
    </lineage>
</organism>
<keyword evidence="4" id="KW-0408">Iron</keyword>
<dbReference type="InterPro" id="IPR015881">
    <property type="entry name" value="ARHD_Rieske_2Fe_2S"/>
</dbReference>
<dbReference type="InterPro" id="IPR050584">
    <property type="entry name" value="Cholesterol_7-desaturase"/>
</dbReference>
<evidence type="ECO:0000256" key="2">
    <source>
        <dbReference type="ARBA" id="ARBA00022723"/>
    </source>
</evidence>
<dbReference type="Pfam" id="PF19112">
    <property type="entry name" value="VanA_C"/>
    <property type="match status" value="1"/>
</dbReference>
<dbReference type="GO" id="GO:0016491">
    <property type="term" value="F:oxidoreductase activity"/>
    <property type="evidence" value="ECO:0007669"/>
    <property type="project" value="UniProtKB-KW"/>
</dbReference>
<dbReference type="InterPro" id="IPR044043">
    <property type="entry name" value="VanA_C_cat"/>
</dbReference>
<dbReference type="GO" id="GO:0005506">
    <property type="term" value="F:iron ion binding"/>
    <property type="evidence" value="ECO:0007669"/>
    <property type="project" value="InterPro"/>
</dbReference>
<evidence type="ECO:0000256" key="1">
    <source>
        <dbReference type="ARBA" id="ARBA00022714"/>
    </source>
</evidence>
<dbReference type="EMBL" id="CP073910">
    <property type="protein sequence ID" value="QUT05580.1"/>
    <property type="molecule type" value="Genomic_DNA"/>
</dbReference>